<dbReference type="Pfam" id="PF22819">
    <property type="entry name" value="TcaA_5th"/>
    <property type="match status" value="1"/>
</dbReference>
<reference evidence="4 5" key="1">
    <citation type="journal article" date="2018" name="Front. Microbiol.">
        <title>Description and Comparative Genomics of Macrococcus caseolyticus subsp. hominis subsp. nov., Macrococcus goetzii sp. nov., Macrococcus epidermidis sp. nov., and Macrococcus bohemicus sp. nov., Novel Macrococci From Human Clinical Material With Virulence Potential and Suspected Uptake of Foreign DNA by Natural Transformation.</title>
        <authorList>
            <person name="Maslanova I."/>
            <person name="Wertheimer Z."/>
            <person name="Sedlacek I."/>
            <person name="Svec P."/>
            <person name="Indrakova A."/>
            <person name="Kovarovic V."/>
            <person name="Schumann P."/>
            <person name="Sproer C."/>
            <person name="Kralova S."/>
            <person name="Sedo O."/>
            <person name="Kristofova L."/>
            <person name="Vrbovska V."/>
            <person name="Fuzik T."/>
            <person name="Petras P."/>
            <person name="Zdrahal Z."/>
            <person name="Ruzickova V."/>
            <person name="Doskar J."/>
            <person name="Pantucek R."/>
        </authorList>
    </citation>
    <scope>NUCLEOTIDE SEQUENCE [LARGE SCALE GENOMIC DNA]</scope>
    <source>
        <strain evidence="4 5">CCM 4927</strain>
    </source>
</reference>
<dbReference type="RefSeq" id="WP_099577137.1">
    <property type="nucleotide sequence ID" value="NZ_MJBI02000010.1"/>
</dbReference>
<evidence type="ECO:0000259" key="3">
    <source>
        <dbReference type="Pfam" id="PF22819"/>
    </source>
</evidence>
<dbReference type="AlphaFoldDB" id="A0A2G5NUL8"/>
<feature type="compositionally biased region" description="Basic residues" evidence="1">
    <location>
        <begin position="71"/>
        <end position="82"/>
    </location>
</feature>
<evidence type="ECO:0000313" key="4">
    <source>
        <dbReference type="EMBL" id="RAI79147.1"/>
    </source>
</evidence>
<keyword evidence="2" id="KW-0732">Signal</keyword>
<evidence type="ECO:0000256" key="1">
    <source>
        <dbReference type="SAM" id="MobiDB-lite"/>
    </source>
</evidence>
<feature type="compositionally biased region" description="Basic and acidic residues" evidence="1">
    <location>
        <begin position="59"/>
        <end position="70"/>
    </location>
</feature>
<feature type="region of interest" description="Disordered" evidence="1">
    <location>
        <begin position="218"/>
        <end position="238"/>
    </location>
</feature>
<name>A0A2G5NUL8_9STAP</name>
<evidence type="ECO:0000256" key="2">
    <source>
        <dbReference type="SAM" id="SignalP"/>
    </source>
</evidence>
<dbReference type="InterPro" id="IPR054528">
    <property type="entry name" value="TcaA_5th"/>
</dbReference>
<dbReference type="EMBL" id="MJBI02000010">
    <property type="protein sequence ID" value="RAI79147.1"/>
    <property type="molecule type" value="Genomic_DNA"/>
</dbReference>
<evidence type="ECO:0000313" key="5">
    <source>
        <dbReference type="Proteomes" id="UP000229523"/>
    </source>
</evidence>
<comment type="caution">
    <text evidence="4">The sequence shown here is derived from an EMBL/GenBank/DDBJ whole genome shotgun (WGS) entry which is preliminary data.</text>
</comment>
<dbReference type="Proteomes" id="UP000229523">
    <property type="component" value="Unassembled WGS sequence"/>
</dbReference>
<proteinExistence type="predicted"/>
<sequence length="379" mass="42166">MDGVVVRIYKLILTVLLSFVLVACNNAQQDKEETKSTETSKVKSDSPETTTEEPSSEAQSDKEKNKEAQSKKKIKQTKKSTKAKVTNTNETTANLKQLTHQTMTDYLNAMPNAYNQRNYSMIRPFIKSNSKAEAYILAKLPTGSFDNYRITAQSIDQIDVRNRYAHAIVTRTLSSNATGGQLKRVITVFDFYYNKQSKKMELYDFNDKAIFDVQNAAPTAPKTPSATPKPSTQQAKGDATTCIQTRLQSSCEGVSDTQLRNAYNAMVRAGTLPQAADNGCISCTIKAAYQLKDQPVATQVKVKSLPQAVQMASDKYRKKVEAYYSEMDIAIVGAEPINGKDIQEDLGGKYYKVKAIDIQSKELLQTYKVYIQSGKIIAE</sequence>
<feature type="domain" description="TcaA protein NTF2-like" evidence="3">
    <location>
        <begin position="98"/>
        <end position="171"/>
    </location>
</feature>
<accession>A0A2G5NUL8</accession>
<feature type="compositionally biased region" description="Basic and acidic residues" evidence="1">
    <location>
        <begin position="29"/>
        <end position="46"/>
    </location>
</feature>
<dbReference type="PROSITE" id="PS51257">
    <property type="entry name" value="PROKAR_LIPOPROTEIN"/>
    <property type="match status" value="1"/>
</dbReference>
<organism evidence="4 5">
    <name type="scientific">Macrococcoides goetzii</name>
    <dbReference type="NCBI Taxonomy" id="1891097"/>
    <lineage>
        <taxon>Bacteria</taxon>
        <taxon>Bacillati</taxon>
        <taxon>Bacillota</taxon>
        <taxon>Bacilli</taxon>
        <taxon>Bacillales</taxon>
        <taxon>Staphylococcaceae</taxon>
        <taxon>Macrococcoides</taxon>
    </lineage>
</organism>
<protein>
    <recommendedName>
        <fullName evidence="3">TcaA protein NTF2-like domain-containing protein</fullName>
    </recommendedName>
</protein>
<feature type="chain" id="PRO_5038444079" description="TcaA protein NTF2-like domain-containing protein" evidence="2">
    <location>
        <begin position="24"/>
        <end position="379"/>
    </location>
</feature>
<feature type="region of interest" description="Disordered" evidence="1">
    <location>
        <begin position="28"/>
        <end position="92"/>
    </location>
</feature>
<keyword evidence="5" id="KW-1185">Reference proteome</keyword>
<feature type="compositionally biased region" description="Low complexity" evidence="1">
    <location>
        <begin position="218"/>
        <end position="232"/>
    </location>
</feature>
<feature type="signal peptide" evidence="2">
    <location>
        <begin position="1"/>
        <end position="23"/>
    </location>
</feature>
<gene>
    <name evidence="4" type="ORF">BFS35_012400</name>
</gene>